<dbReference type="AlphaFoldDB" id="A0A094ZPX7"/>
<protein>
    <submittedName>
        <fullName evidence="2">Uncharacterized protein</fullName>
    </submittedName>
</protein>
<evidence type="ECO:0000313" key="3">
    <source>
        <dbReference type="Proteomes" id="UP000029448"/>
    </source>
</evidence>
<gene>
    <name evidence="2" type="ORF">AtDm6_1264</name>
</gene>
<evidence type="ECO:0000256" key="1">
    <source>
        <dbReference type="SAM" id="MobiDB-lite"/>
    </source>
</evidence>
<comment type="caution">
    <text evidence="2">The sequence shown here is derived from an EMBL/GenBank/DDBJ whole genome shotgun (WGS) entry which is preliminary data.</text>
</comment>
<dbReference type="PATRIC" id="fig|104102.7.peg.1254"/>
<dbReference type="EMBL" id="JOKM01000048">
    <property type="protein sequence ID" value="KGB24266.1"/>
    <property type="molecule type" value="Genomic_DNA"/>
</dbReference>
<dbReference type="GeneID" id="89479023"/>
<organism evidence="2 3">
    <name type="scientific">Acetobacter tropicalis</name>
    <dbReference type="NCBI Taxonomy" id="104102"/>
    <lineage>
        <taxon>Bacteria</taxon>
        <taxon>Pseudomonadati</taxon>
        <taxon>Pseudomonadota</taxon>
        <taxon>Alphaproteobacteria</taxon>
        <taxon>Acetobacterales</taxon>
        <taxon>Acetobacteraceae</taxon>
        <taxon>Acetobacter</taxon>
    </lineage>
</organism>
<name>A0A094ZPX7_9PROT</name>
<reference evidence="2 3" key="1">
    <citation type="submission" date="2014-06" db="EMBL/GenBank/DDBJ databases">
        <title>Functional and comparative genomic analyses of the Drosophila gut microbiota identify candidate symbiosis factors.</title>
        <authorList>
            <person name="Newell P.D."/>
            <person name="Chaston J.M."/>
            <person name="Douglas A.E."/>
        </authorList>
    </citation>
    <scope>NUCLEOTIDE SEQUENCE [LARGE SCALE GENOMIC DNA]</scope>
    <source>
        <strain evidence="2 3">DmCS_006</strain>
    </source>
</reference>
<feature type="region of interest" description="Disordered" evidence="1">
    <location>
        <begin position="1"/>
        <end position="25"/>
    </location>
</feature>
<proteinExistence type="predicted"/>
<sequence>MSDTSKLTKKDPLADPRVTKNDDGSYTVQLTQSVQLIKDEPPLTSVTLGRVKGRSMVSMLDATGEGSRLEKLLLASADLVGPKGEAFMDNVEASDFLLLIGVASTFLASGQTTGQ</sequence>
<feature type="compositionally biased region" description="Basic and acidic residues" evidence="1">
    <location>
        <begin position="1"/>
        <end position="23"/>
    </location>
</feature>
<dbReference type="Proteomes" id="UP000029448">
    <property type="component" value="Unassembled WGS sequence"/>
</dbReference>
<keyword evidence="3" id="KW-1185">Reference proteome</keyword>
<accession>A0A094ZPX7</accession>
<dbReference type="STRING" id="104102.AtDm6_1264"/>
<evidence type="ECO:0000313" key="2">
    <source>
        <dbReference type="EMBL" id="KGB24266.1"/>
    </source>
</evidence>
<dbReference type="RefSeq" id="WP_035379124.1">
    <property type="nucleotide sequence ID" value="NZ_JAUYUW010000001.1"/>
</dbReference>